<dbReference type="OrthoDB" id="1937476at2759"/>
<sequence length="75" mass="8459">MQTNLKQRLVELLREYVDIFAWSCRDMSGLDTTIVALDSQRDPGLTTIEEDETRSGLKNQRGGRKVVECGFPGRG</sequence>
<feature type="non-terminal residue" evidence="1">
    <location>
        <position position="1"/>
    </location>
</feature>
<organism evidence="1 2">
    <name type="scientific">Mucuna pruriens</name>
    <name type="common">Velvet bean</name>
    <name type="synonym">Dolichos pruriens</name>
    <dbReference type="NCBI Taxonomy" id="157652"/>
    <lineage>
        <taxon>Eukaryota</taxon>
        <taxon>Viridiplantae</taxon>
        <taxon>Streptophyta</taxon>
        <taxon>Embryophyta</taxon>
        <taxon>Tracheophyta</taxon>
        <taxon>Spermatophyta</taxon>
        <taxon>Magnoliopsida</taxon>
        <taxon>eudicotyledons</taxon>
        <taxon>Gunneridae</taxon>
        <taxon>Pentapetalae</taxon>
        <taxon>rosids</taxon>
        <taxon>fabids</taxon>
        <taxon>Fabales</taxon>
        <taxon>Fabaceae</taxon>
        <taxon>Papilionoideae</taxon>
        <taxon>50 kb inversion clade</taxon>
        <taxon>NPAAA clade</taxon>
        <taxon>indigoferoid/millettioid clade</taxon>
        <taxon>Phaseoleae</taxon>
        <taxon>Mucuna</taxon>
    </lineage>
</organism>
<evidence type="ECO:0000313" key="2">
    <source>
        <dbReference type="Proteomes" id="UP000257109"/>
    </source>
</evidence>
<proteinExistence type="predicted"/>
<dbReference type="Proteomes" id="UP000257109">
    <property type="component" value="Unassembled WGS sequence"/>
</dbReference>
<gene>
    <name evidence="1" type="ORF">CR513_57165</name>
</gene>
<evidence type="ECO:0000313" key="1">
    <source>
        <dbReference type="EMBL" id="RDX64306.1"/>
    </source>
</evidence>
<reference evidence="1" key="1">
    <citation type="submission" date="2018-05" db="EMBL/GenBank/DDBJ databases">
        <title>Draft genome of Mucuna pruriens seed.</title>
        <authorList>
            <person name="Nnadi N.E."/>
            <person name="Vos R."/>
            <person name="Hasami M.H."/>
            <person name="Devisetty U.K."/>
            <person name="Aguiy J.C."/>
        </authorList>
    </citation>
    <scope>NUCLEOTIDE SEQUENCE [LARGE SCALE GENOMIC DNA]</scope>
    <source>
        <strain evidence="1">JCA_2017</strain>
    </source>
</reference>
<accession>A0A371EE47</accession>
<name>A0A371EE47_MUCPR</name>
<protein>
    <submittedName>
        <fullName evidence="1">Uncharacterized protein</fullName>
    </submittedName>
</protein>
<dbReference type="AlphaFoldDB" id="A0A371EE47"/>
<keyword evidence="2" id="KW-1185">Reference proteome</keyword>
<dbReference type="EMBL" id="QJKJ01014449">
    <property type="protein sequence ID" value="RDX64306.1"/>
    <property type="molecule type" value="Genomic_DNA"/>
</dbReference>
<comment type="caution">
    <text evidence="1">The sequence shown here is derived from an EMBL/GenBank/DDBJ whole genome shotgun (WGS) entry which is preliminary data.</text>
</comment>